<dbReference type="Proteomes" id="UP000235965">
    <property type="component" value="Unassembled WGS sequence"/>
</dbReference>
<comment type="caution">
    <text evidence="2">The sequence shown here is derived from an EMBL/GenBank/DDBJ whole genome shotgun (WGS) entry which is preliminary data.</text>
</comment>
<feature type="region of interest" description="Disordered" evidence="1">
    <location>
        <begin position="1"/>
        <end position="23"/>
    </location>
</feature>
<evidence type="ECO:0000313" key="3">
    <source>
        <dbReference type="Proteomes" id="UP000235965"/>
    </source>
</evidence>
<sequence length="77" mass="8642">MSRQLLRGSSGTNSSNTPKLSNLTTGCICVSYDSHRKQLYHKQGQNELEQDAVLRAAGETETRQENRQDSLQLDFSL</sequence>
<gene>
    <name evidence="2" type="ORF">B7P43_G09624</name>
</gene>
<name>A0A2J7R7M0_9NEOP</name>
<organism evidence="2 3">
    <name type="scientific">Cryptotermes secundus</name>
    <dbReference type="NCBI Taxonomy" id="105785"/>
    <lineage>
        <taxon>Eukaryota</taxon>
        <taxon>Metazoa</taxon>
        <taxon>Ecdysozoa</taxon>
        <taxon>Arthropoda</taxon>
        <taxon>Hexapoda</taxon>
        <taxon>Insecta</taxon>
        <taxon>Pterygota</taxon>
        <taxon>Neoptera</taxon>
        <taxon>Polyneoptera</taxon>
        <taxon>Dictyoptera</taxon>
        <taxon>Blattodea</taxon>
        <taxon>Blattoidea</taxon>
        <taxon>Termitoidae</taxon>
        <taxon>Kalotermitidae</taxon>
        <taxon>Cryptotermitinae</taxon>
        <taxon>Cryptotermes</taxon>
    </lineage>
</organism>
<accession>A0A2J7R7M0</accession>
<feature type="region of interest" description="Disordered" evidence="1">
    <location>
        <begin position="57"/>
        <end position="77"/>
    </location>
</feature>
<dbReference type="EMBL" id="NEVH01006731">
    <property type="protein sequence ID" value="PNF36834.1"/>
    <property type="molecule type" value="Genomic_DNA"/>
</dbReference>
<proteinExistence type="predicted"/>
<evidence type="ECO:0000256" key="1">
    <source>
        <dbReference type="SAM" id="MobiDB-lite"/>
    </source>
</evidence>
<evidence type="ECO:0000313" key="2">
    <source>
        <dbReference type="EMBL" id="PNF36834.1"/>
    </source>
</evidence>
<protein>
    <submittedName>
        <fullName evidence="2">Uncharacterized protein</fullName>
    </submittedName>
</protein>
<reference evidence="2 3" key="1">
    <citation type="submission" date="2017-12" db="EMBL/GenBank/DDBJ databases">
        <title>Hemimetabolous genomes reveal molecular basis of termite eusociality.</title>
        <authorList>
            <person name="Harrison M.C."/>
            <person name="Jongepier E."/>
            <person name="Robertson H.M."/>
            <person name="Arning N."/>
            <person name="Bitard-Feildel T."/>
            <person name="Chao H."/>
            <person name="Childers C.P."/>
            <person name="Dinh H."/>
            <person name="Doddapaneni H."/>
            <person name="Dugan S."/>
            <person name="Gowin J."/>
            <person name="Greiner C."/>
            <person name="Han Y."/>
            <person name="Hu H."/>
            <person name="Hughes D.S.T."/>
            <person name="Huylmans A.-K."/>
            <person name="Kemena C."/>
            <person name="Kremer L.P.M."/>
            <person name="Lee S.L."/>
            <person name="Lopez-Ezquerra A."/>
            <person name="Mallet L."/>
            <person name="Monroy-Kuhn J.M."/>
            <person name="Moser A."/>
            <person name="Murali S.C."/>
            <person name="Muzny D.M."/>
            <person name="Otani S."/>
            <person name="Piulachs M.-D."/>
            <person name="Poelchau M."/>
            <person name="Qu J."/>
            <person name="Schaub F."/>
            <person name="Wada-Katsumata A."/>
            <person name="Worley K.C."/>
            <person name="Xie Q."/>
            <person name="Ylla G."/>
            <person name="Poulsen M."/>
            <person name="Gibbs R.A."/>
            <person name="Schal C."/>
            <person name="Richards S."/>
            <person name="Belles X."/>
            <person name="Korb J."/>
            <person name="Bornberg-Bauer E."/>
        </authorList>
    </citation>
    <scope>NUCLEOTIDE SEQUENCE [LARGE SCALE GENOMIC DNA]</scope>
    <source>
        <tissue evidence="2">Whole body</tissue>
    </source>
</reference>
<feature type="compositionally biased region" description="Basic and acidic residues" evidence="1">
    <location>
        <begin position="58"/>
        <end position="68"/>
    </location>
</feature>
<dbReference type="AlphaFoldDB" id="A0A2J7R7M0"/>
<dbReference type="InParanoid" id="A0A2J7R7M0"/>
<keyword evidence="3" id="KW-1185">Reference proteome</keyword>